<keyword evidence="2" id="KW-0012">Acyltransferase</keyword>
<keyword evidence="3" id="KW-1185">Reference proteome</keyword>
<dbReference type="Gene3D" id="3.40.50.1820">
    <property type="entry name" value="alpha/beta hydrolase"/>
    <property type="match status" value="1"/>
</dbReference>
<evidence type="ECO:0000313" key="3">
    <source>
        <dbReference type="Proteomes" id="UP001583280"/>
    </source>
</evidence>
<feature type="chain" id="PRO_5046932957" evidence="1">
    <location>
        <begin position="25"/>
        <end position="585"/>
    </location>
</feature>
<evidence type="ECO:0000313" key="2">
    <source>
        <dbReference type="EMBL" id="KAL1885354.1"/>
    </source>
</evidence>
<reference evidence="2 3" key="1">
    <citation type="journal article" date="2024" name="IMA Fungus">
        <title>IMA Genome - F19 : A genome assembly and annotation guide to empower mycologists, including annotated draft genome sequences of Ceratocystis pirilliformis, Diaporthe australafricana, Fusarium ophioides, Paecilomyces lecythidis, and Sporothrix stenoceras.</title>
        <authorList>
            <person name="Aylward J."/>
            <person name="Wilson A.M."/>
            <person name="Visagie C.M."/>
            <person name="Spraker J."/>
            <person name="Barnes I."/>
            <person name="Buitendag C."/>
            <person name="Ceriani C."/>
            <person name="Del Mar Angel L."/>
            <person name="du Plessis D."/>
            <person name="Fuchs T."/>
            <person name="Gasser K."/>
            <person name="Kramer D."/>
            <person name="Li W."/>
            <person name="Munsamy K."/>
            <person name="Piso A."/>
            <person name="Price J.L."/>
            <person name="Sonnekus B."/>
            <person name="Thomas C."/>
            <person name="van der Nest A."/>
            <person name="van Dijk A."/>
            <person name="van Heerden A."/>
            <person name="van Vuuren N."/>
            <person name="Yilmaz N."/>
            <person name="Duong T.A."/>
            <person name="van der Merwe N.A."/>
            <person name="Wingfield M.J."/>
            <person name="Wingfield B.D."/>
        </authorList>
    </citation>
    <scope>NUCLEOTIDE SEQUENCE [LARGE SCALE GENOMIC DNA]</scope>
    <source>
        <strain evidence="2 3">CMW 12675</strain>
    </source>
</reference>
<evidence type="ECO:0000256" key="1">
    <source>
        <dbReference type="SAM" id="SignalP"/>
    </source>
</evidence>
<gene>
    <name evidence="2" type="primary">LRO1</name>
    <name evidence="2" type="ORF">Cpir12675_006976</name>
</gene>
<dbReference type="InterPro" id="IPR003386">
    <property type="entry name" value="LACT/PDAT_acylTrfase"/>
</dbReference>
<feature type="signal peptide" evidence="1">
    <location>
        <begin position="1"/>
        <end position="24"/>
    </location>
</feature>
<dbReference type="EMBL" id="JAWDJO010000474">
    <property type="protein sequence ID" value="KAL1885354.1"/>
    <property type="molecule type" value="Genomic_DNA"/>
</dbReference>
<protein>
    <submittedName>
        <fullName evidence="2">Phospholipid:diacylglycerol acyltransferase</fullName>
        <ecNumber evidence="2">2.3.1.158</ecNumber>
    </submittedName>
</protein>
<dbReference type="InterPro" id="IPR029058">
    <property type="entry name" value="AB_hydrolase_fold"/>
</dbReference>
<comment type="caution">
    <text evidence="2">The sequence shown here is derived from an EMBL/GenBank/DDBJ whole genome shotgun (WGS) entry which is preliminary data.</text>
</comment>
<dbReference type="GO" id="GO:0046027">
    <property type="term" value="F:phospholipid:diacylglycerol acyltransferase activity"/>
    <property type="evidence" value="ECO:0007669"/>
    <property type="project" value="UniProtKB-EC"/>
</dbReference>
<organism evidence="2 3">
    <name type="scientific">Ceratocystis pirilliformis</name>
    <dbReference type="NCBI Taxonomy" id="259994"/>
    <lineage>
        <taxon>Eukaryota</taxon>
        <taxon>Fungi</taxon>
        <taxon>Dikarya</taxon>
        <taxon>Ascomycota</taxon>
        <taxon>Pezizomycotina</taxon>
        <taxon>Sordariomycetes</taxon>
        <taxon>Hypocreomycetidae</taxon>
        <taxon>Microascales</taxon>
        <taxon>Ceratocystidaceae</taxon>
        <taxon>Ceratocystis</taxon>
    </lineage>
</organism>
<accession>A0ABR3YAN5</accession>
<dbReference type="PANTHER" id="PTHR11440">
    <property type="entry name" value="LECITHIN-CHOLESTEROL ACYLTRANSFERASE-RELATED"/>
    <property type="match status" value="1"/>
</dbReference>
<dbReference type="Pfam" id="PF02450">
    <property type="entry name" value="LCAT"/>
    <property type="match status" value="1"/>
</dbReference>
<dbReference type="SUPFAM" id="SSF53474">
    <property type="entry name" value="alpha/beta-Hydrolases"/>
    <property type="match status" value="1"/>
</dbReference>
<dbReference type="Proteomes" id="UP001583280">
    <property type="component" value="Unassembled WGS sequence"/>
</dbReference>
<keyword evidence="2" id="KW-0808">Transferase</keyword>
<keyword evidence="1" id="KW-0732">Signal</keyword>
<dbReference type="EC" id="2.3.1.158" evidence="2"/>
<proteinExistence type="predicted"/>
<name>A0ABR3YAN5_9PEZI</name>
<sequence>MFSQLWKHNTFTLLLGCLVGIVTAGVFARNSELIDPKSFGDLGIESLYEAIQSDLPASLASDIRDLLNGEKQVVDSSESFSIGLKMASEGYKAHHPLVMIPGVISTGLESWGTSNSSRAYFRKRLWGSWTMMRALVLDKDVWKKHIMLDTKTGLDPPDIKIRAAQGFDAADFFITGYWLWSKIIENLASIGYDPTNSHTAAYDWRLSYANLEVRDRYLSHLKAHIETSVNTQGKKATLISHSMGSQVLFYFFHWVASEQGGKGGDGWVEKYIDSWVNVSGCMLGAIKGAPAVLSGEMRDTAQLNAIAGHGLEKFLSKGDRADIFRAMPGVSSMFPIGGTAIWGDLESAPDDLPGQGFTFGSVLNFRDNVNPSGGPKNFTIDDTMDYLYSTTEEWYRNMAKNSYSKGVAYSADEVNANENDPSKWINPLETRLPLAPSLKIYCFYGVGKATERAYYYKKSNSIFNSQPNITIDTSVTENHIDHGVIMGEGDGTVNLLSAGYMCNKGWKMPRYNPAGAKVTVVELPHNPETFNLRGGSTTADHVDILGSQPLNKLLLKVAAGKGDEIQESVISNIMTYAEKVRIPDN</sequence>